<organism evidence="2 3">
    <name type="scientific">Dyadobacter endophyticus</name>
    <dbReference type="NCBI Taxonomy" id="1749036"/>
    <lineage>
        <taxon>Bacteria</taxon>
        <taxon>Pseudomonadati</taxon>
        <taxon>Bacteroidota</taxon>
        <taxon>Cytophagia</taxon>
        <taxon>Cytophagales</taxon>
        <taxon>Spirosomataceae</taxon>
        <taxon>Dyadobacter</taxon>
    </lineage>
</organism>
<dbReference type="Gene3D" id="3.40.710.10">
    <property type="entry name" value="DD-peptidase/beta-lactamase superfamily"/>
    <property type="match status" value="1"/>
</dbReference>
<protein>
    <recommendedName>
        <fullName evidence="1">Beta-lactamase-related domain-containing protein</fullName>
    </recommendedName>
</protein>
<sequence>MKQIFTLLLILTTVFSCGQKNTPQPLPEDPDDGVDTGCKTCPGSGFSQLDSTPIPIADRDIRSIFFKDGQAGNLPDLSPYKYRNRLDFYNFLKSHSKDYDNNLMVYIGRRDTTEFCFRMGQYNADTRLPIMSASKAVTAAVIMSIVESGKLTLDDKVSKYIPSFNNEKKDITLRQLMSHTSGILVESRFDSRSDLTLAQNVDSIALRTQLLFAPGKQAQYGSVAYAVVARVAEVVEKKTWAQIFQERVGVKCGMKDVVYSPGHPLNPEPGYGIECSMNEYLRFLTMIYNKGTYNGVRVLKEESIAIMEQDNSNKVDPTYGLGLFRYEIQNGVSTEVACLSARGVHAWVNRSKNFYGLIFTQAGFEKTILTNLAFRDLVRRKM</sequence>
<dbReference type="EMBL" id="BMIA01000001">
    <property type="protein sequence ID" value="GGH24334.1"/>
    <property type="molecule type" value="Genomic_DNA"/>
</dbReference>
<dbReference type="RefSeq" id="WP_188928825.1">
    <property type="nucleotide sequence ID" value="NZ_BMIA01000001.1"/>
</dbReference>
<evidence type="ECO:0000259" key="1">
    <source>
        <dbReference type="Pfam" id="PF00144"/>
    </source>
</evidence>
<feature type="domain" description="Beta-lactamase-related" evidence="1">
    <location>
        <begin position="120"/>
        <end position="325"/>
    </location>
</feature>
<accession>A0ABQ1YH40</accession>
<gene>
    <name evidence="2" type="ORF">GCM10007423_07690</name>
</gene>
<dbReference type="Pfam" id="PF00144">
    <property type="entry name" value="Beta-lactamase"/>
    <property type="match status" value="1"/>
</dbReference>
<proteinExistence type="predicted"/>
<keyword evidence="3" id="KW-1185">Reference proteome</keyword>
<name>A0ABQ1YH40_9BACT</name>
<dbReference type="InterPro" id="IPR001466">
    <property type="entry name" value="Beta-lactam-related"/>
</dbReference>
<dbReference type="PROSITE" id="PS51257">
    <property type="entry name" value="PROKAR_LIPOPROTEIN"/>
    <property type="match status" value="1"/>
</dbReference>
<dbReference type="InterPro" id="IPR012338">
    <property type="entry name" value="Beta-lactam/transpept-like"/>
</dbReference>
<dbReference type="PANTHER" id="PTHR43283:SF3">
    <property type="entry name" value="BETA-LACTAMASE FAMILY PROTEIN (AFU_ORTHOLOGUE AFUA_5G07500)"/>
    <property type="match status" value="1"/>
</dbReference>
<dbReference type="SUPFAM" id="SSF56601">
    <property type="entry name" value="beta-lactamase/transpeptidase-like"/>
    <property type="match status" value="1"/>
</dbReference>
<dbReference type="Proteomes" id="UP000600214">
    <property type="component" value="Unassembled WGS sequence"/>
</dbReference>
<evidence type="ECO:0000313" key="2">
    <source>
        <dbReference type="EMBL" id="GGH24334.1"/>
    </source>
</evidence>
<evidence type="ECO:0000313" key="3">
    <source>
        <dbReference type="Proteomes" id="UP000600214"/>
    </source>
</evidence>
<reference evidence="3" key="1">
    <citation type="journal article" date="2019" name="Int. J. Syst. Evol. Microbiol.">
        <title>The Global Catalogue of Microorganisms (GCM) 10K type strain sequencing project: providing services to taxonomists for standard genome sequencing and annotation.</title>
        <authorList>
            <consortium name="The Broad Institute Genomics Platform"/>
            <consortium name="The Broad Institute Genome Sequencing Center for Infectious Disease"/>
            <person name="Wu L."/>
            <person name="Ma J."/>
        </authorList>
    </citation>
    <scope>NUCLEOTIDE SEQUENCE [LARGE SCALE GENOMIC DNA]</scope>
    <source>
        <strain evidence="3">CGMCC 1.15288</strain>
    </source>
</reference>
<comment type="caution">
    <text evidence="2">The sequence shown here is derived from an EMBL/GenBank/DDBJ whole genome shotgun (WGS) entry which is preliminary data.</text>
</comment>
<dbReference type="PANTHER" id="PTHR43283">
    <property type="entry name" value="BETA-LACTAMASE-RELATED"/>
    <property type="match status" value="1"/>
</dbReference>
<dbReference type="InterPro" id="IPR050789">
    <property type="entry name" value="Diverse_Enzym_Activities"/>
</dbReference>